<accession>A0ABC8SHP2</accession>
<proteinExistence type="predicted"/>
<name>A0ABC8SHP2_9AQUA</name>
<keyword evidence="1" id="KW-1133">Transmembrane helix</keyword>
<comment type="caution">
    <text evidence="2">The sequence shown here is derived from an EMBL/GenBank/DDBJ whole genome shotgun (WGS) entry which is preliminary data.</text>
</comment>
<organism evidence="2 3">
    <name type="scientific">Ilex paraguariensis</name>
    <name type="common">yerba mate</name>
    <dbReference type="NCBI Taxonomy" id="185542"/>
    <lineage>
        <taxon>Eukaryota</taxon>
        <taxon>Viridiplantae</taxon>
        <taxon>Streptophyta</taxon>
        <taxon>Embryophyta</taxon>
        <taxon>Tracheophyta</taxon>
        <taxon>Spermatophyta</taxon>
        <taxon>Magnoliopsida</taxon>
        <taxon>eudicotyledons</taxon>
        <taxon>Gunneridae</taxon>
        <taxon>Pentapetalae</taxon>
        <taxon>asterids</taxon>
        <taxon>campanulids</taxon>
        <taxon>Aquifoliales</taxon>
        <taxon>Aquifoliaceae</taxon>
        <taxon>Ilex</taxon>
    </lineage>
</organism>
<reference evidence="2 3" key="1">
    <citation type="submission" date="2024-02" db="EMBL/GenBank/DDBJ databases">
        <authorList>
            <person name="Vignale AGUSTIN F."/>
            <person name="Sosa J E."/>
            <person name="Modenutti C."/>
        </authorList>
    </citation>
    <scope>NUCLEOTIDE SEQUENCE [LARGE SCALE GENOMIC DNA]</scope>
</reference>
<dbReference type="EMBL" id="CAUOFW020002547">
    <property type="protein sequence ID" value="CAK9154599.1"/>
    <property type="molecule type" value="Genomic_DNA"/>
</dbReference>
<sequence>MSIWDMSPSEVPYRKALLLPSSNVARILHPSQWYCSLMTPITPRTKIPLGWPGHFIFMTFCLRILSYRDQ</sequence>
<evidence type="ECO:0000313" key="2">
    <source>
        <dbReference type="EMBL" id="CAK9154599.1"/>
    </source>
</evidence>
<gene>
    <name evidence="2" type="ORF">ILEXP_LOCUS22933</name>
</gene>
<keyword evidence="1" id="KW-0472">Membrane</keyword>
<evidence type="ECO:0000313" key="3">
    <source>
        <dbReference type="Proteomes" id="UP001642360"/>
    </source>
</evidence>
<evidence type="ECO:0000256" key="1">
    <source>
        <dbReference type="SAM" id="Phobius"/>
    </source>
</evidence>
<protein>
    <submittedName>
        <fullName evidence="2">Uncharacterized protein</fullName>
    </submittedName>
</protein>
<dbReference type="Proteomes" id="UP001642360">
    <property type="component" value="Unassembled WGS sequence"/>
</dbReference>
<feature type="transmembrane region" description="Helical" evidence="1">
    <location>
        <begin position="47"/>
        <end position="65"/>
    </location>
</feature>
<dbReference type="AlphaFoldDB" id="A0ABC8SHP2"/>
<keyword evidence="1" id="KW-0812">Transmembrane</keyword>
<keyword evidence="3" id="KW-1185">Reference proteome</keyword>